<dbReference type="GeneID" id="303171912"/>
<accession>A0A1R4EYQ4</accession>
<evidence type="ECO:0008006" key="4">
    <source>
        <dbReference type="Google" id="ProtNLM"/>
    </source>
</evidence>
<dbReference type="InterPro" id="IPR025962">
    <property type="entry name" value="SdpI/YhfL"/>
</dbReference>
<evidence type="ECO:0000256" key="1">
    <source>
        <dbReference type="SAM" id="Phobius"/>
    </source>
</evidence>
<dbReference type="AlphaFoldDB" id="A0A1R4EYQ4"/>
<dbReference type="EMBL" id="FUHU01000009">
    <property type="protein sequence ID" value="SJM48798.1"/>
    <property type="molecule type" value="Genomic_DNA"/>
</dbReference>
<dbReference type="Proteomes" id="UP000195787">
    <property type="component" value="Unassembled WGS sequence"/>
</dbReference>
<gene>
    <name evidence="2" type="ORF">CZ674_01670</name>
</gene>
<feature type="transmembrane region" description="Helical" evidence="1">
    <location>
        <begin position="6"/>
        <end position="24"/>
    </location>
</feature>
<name>A0A1R4EYQ4_9MICO</name>
<keyword evidence="1" id="KW-1133">Transmembrane helix</keyword>
<keyword evidence="3" id="KW-1185">Reference proteome</keyword>
<reference evidence="2 3" key="1">
    <citation type="submission" date="2017-02" db="EMBL/GenBank/DDBJ databases">
        <authorList>
            <person name="Peterson S.W."/>
        </authorList>
    </citation>
    <scope>NUCLEOTIDE SEQUENCE [LARGE SCALE GENOMIC DNA]</scope>
    <source>
        <strain evidence="2 3">LMG 22410</strain>
    </source>
</reference>
<dbReference type="RefSeq" id="WP_086990637.1">
    <property type="nucleotide sequence ID" value="NZ_FUHU01000009.1"/>
</dbReference>
<feature type="transmembrane region" description="Helical" evidence="1">
    <location>
        <begin position="64"/>
        <end position="86"/>
    </location>
</feature>
<protein>
    <recommendedName>
        <fullName evidence="4">Integral membrane protein</fullName>
    </recommendedName>
</protein>
<organism evidence="2 3">
    <name type="scientific">Agrococcus casei LMG 22410</name>
    <dbReference type="NCBI Taxonomy" id="1255656"/>
    <lineage>
        <taxon>Bacteria</taxon>
        <taxon>Bacillati</taxon>
        <taxon>Actinomycetota</taxon>
        <taxon>Actinomycetes</taxon>
        <taxon>Micrococcales</taxon>
        <taxon>Microbacteriaceae</taxon>
        <taxon>Agrococcus</taxon>
    </lineage>
</organism>
<sequence>MNVVAVLGAAVLLLIASFVVLWVGRLGSQGALKRNRLVGIRTRQTLASDAAWAAGHRAGARKTAVGAVGSIVGSSVAVLSGLLPLVGVAEHIAMVSAATFILGSSVWMVGCLIAAAAAANRAAEAAS</sequence>
<evidence type="ECO:0000313" key="2">
    <source>
        <dbReference type="EMBL" id="SJM48798.1"/>
    </source>
</evidence>
<keyword evidence="1" id="KW-0472">Membrane</keyword>
<proteinExistence type="predicted"/>
<evidence type="ECO:0000313" key="3">
    <source>
        <dbReference type="Proteomes" id="UP000195787"/>
    </source>
</evidence>
<dbReference type="Pfam" id="PF13630">
    <property type="entry name" value="SdpI"/>
    <property type="match status" value="1"/>
</dbReference>
<keyword evidence="1" id="KW-0812">Transmembrane</keyword>
<feature type="transmembrane region" description="Helical" evidence="1">
    <location>
        <begin position="92"/>
        <end position="119"/>
    </location>
</feature>